<evidence type="ECO:0000313" key="3">
    <source>
        <dbReference type="Proteomes" id="UP000075885"/>
    </source>
</evidence>
<evidence type="ECO:0008006" key="4">
    <source>
        <dbReference type="Google" id="ProtNLM"/>
    </source>
</evidence>
<name>A0A182PIH5_9DIPT</name>
<sequence length="320" mass="36347">MIKLGLGIDEDEPMTTEESSGAAAPASGDAPPLVDDSEDLSHMEERKRARYRYPKRMSSEMEPDMVSNRVIVEIVNEYRTMLQQQIALHLKRQRDHIVRMRRRFLSKLARRLHRNYILYDRHRRTLLSDVSLLSAGNRKDPSASVSSASQLEQLHMLPASSEHEFSDEQVEQFRMNHTTFQYLYAQLEQDLDAASCGVALTAKMRMGVALYVLGTGKDYETAATVFHLHSSTVRQSVVLFCGVVNKLLRDKMIALPMDQKHVRYRMREFEALIGIPQVSGTIGCLHIPIDSSTVKEPPKYINSKGWSSIILQAIVDSDGR</sequence>
<protein>
    <recommendedName>
        <fullName evidence="4">DDE Tnp4 domain-containing protein</fullName>
    </recommendedName>
</protein>
<evidence type="ECO:0000313" key="2">
    <source>
        <dbReference type="EnsemblMetazoa" id="AEPI006737-PA"/>
    </source>
</evidence>
<dbReference type="STRING" id="199890.A0A182PIH5"/>
<feature type="region of interest" description="Disordered" evidence="1">
    <location>
        <begin position="1"/>
        <end position="49"/>
    </location>
</feature>
<proteinExistence type="predicted"/>
<reference evidence="2" key="2">
    <citation type="submission" date="2020-05" db="UniProtKB">
        <authorList>
            <consortium name="EnsemblMetazoa"/>
        </authorList>
    </citation>
    <scope>IDENTIFICATION</scope>
    <source>
        <strain evidence="2">Epiroticus2</strain>
    </source>
</reference>
<dbReference type="Proteomes" id="UP000075885">
    <property type="component" value="Unassembled WGS sequence"/>
</dbReference>
<reference evidence="3" key="1">
    <citation type="submission" date="2013-03" db="EMBL/GenBank/DDBJ databases">
        <title>The Genome Sequence of Anopheles epiroticus epiroticus2.</title>
        <authorList>
            <consortium name="The Broad Institute Genomics Platform"/>
            <person name="Neafsey D.E."/>
            <person name="Howell P."/>
            <person name="Walker B."/>
            <person name="Young S.K."/>
            <person name="Zeng Q."/>
            <person name="Gargeya S."/>
            <person name="Fitzgerald M."/>
            <person name="Haas B."/>
            <person name="Abouelleil A."/>
            <person name="Allen A.W."/>
            <person name="Alvarado L."/>
            <person name="Arachchi H.M."/>
            <person name="Berlin A.M."/>
            <person name="Chapman S.B."/>
            <person name="Gainer-Dewar J."/>
            <person name="Goldberg J."/>
            <person name="Griggs A."/>
            <person name="Gujja S."/>
            <person name="Hansen M."/>
            <person name="Howarth C."/>
            <person name="Imamovic A."/>
            <person name="Ireland A."/>
            <person name="Larimer J."/>
            <person name="McCowan C."/>
            <person name="Murphy C."/>
            <person name="Pearson M."/>
            <person name="Poon T.W."/>
            <person name="Priest M."/>
            <person name="Roberts A."/>
            <person name="Saif S."/>
            <person name="Shea T."/>
            <person name="Sisk P."/>
            <person name="Sykes S."/>
            <person name="Wortman J."/>
            <person name="Nusbaum C."/>
            <person name="Birren B."/>
        </authorList>
    </citation>
    <scope>NUCLEOTIDE SEQUENCE [LARGE SCALE GENOMIC DNA]</scope>
    <source>
        <strain evidence="3">Epiroticus2</strain>
    </source>
</reference>
<dbReference type="AlphaFoldDB" id="A0A182PIH5"/>
<keyword evidence="3" id="KW-1185">Reference proteome</keyword>
<dbReference type="EnsemblMetazoa" id="AEPI006737-RA">
    <property type="protein sequence ID" value="AEPI006737-PA"/>
    <property type="gene ID" value="AEPI006737"/>
</dbReference>
<organism evidence="2 3">
    <name type="scientific">Anopheles epiroticus</name>
    <dbReference type="NCBI Taxonomy" id="199890"/>
    <lineage>
        <taxon>Eukaryota</taxon>
        <taxon>Metazoa</taxon>
        <taxon>Ecdysozoa</taxon>
        <taxon>Arthropoda</taxon>
        <taxon>Hexapoda</taxon>
        <taxon>Insecta</taxon>
        <taxon>Pterygota</taxon>
        <taxon>Neoptera</taxon>
        <taxon>Endopterygota</taxon>
        <taxon>Diptera</taxon>
        <taxon>Nematocera</taxon>
        <taxon>Culicoidea</taxon>
        <taxon>Culicidae</taxon>
        <taxon>Anophelinae</taxon>
        <taxon>Anopheles</taxon>
    </lineage>
</organism>
<evidence type="ECO:0000256" key="1">
    <source>
        <dbReference type="SAM" id="MobiDB-lite"/>
    </source>
</evidence>
<accession>A0A182PIH5</accession>
<dbReference type="VEuPathDB" id="VectorBase:AEPI006737"/>
<feature type="compositionally biased region" description="Low complexity" evidence="1">
    <location>
        <begin position="19"/>
        <end position="32"/>
    </location>
</feature>